<proteinExistence type="predicted"/>
<evidence type="ECO:0000256" key="2">
    <source>
        <dbReference type="SAM" id="MobiDB-lite"/>
    </source>
</evidence>
<accession>A0A1V0SBN6</accession>
<dbReference type="PROSITE" id="PS50157">
    <property type="entry name" value="ZINC_FINGER_C2H2_2"/>
    <property type="match status" value="1"/>
</dbReference>
<evidence type="ECO:0000313" key="4">
    <source>
        <dbReference type="EMBL" id="ARF09135.1"/>
    </source>
</evidence>
<feature type="region of interest" description="Disordered" evidence="2">
    <location>
        <begin position="95"/>
        <end position="172"/>
    </location>
</feature>
<reference evidence="4" key="1">
    <citation type="journal article" date="2017" name="Science">
        <title>Giant viruses with an expanded complement of translation system components.</title>
        <authorList>
            <person name="Schulz F."/>
            <person name="Yutin N."/>
            <person name="Ivanova N.N."/>
            <person name="Ortega D.R."/>
            <person name="Lee T.K."/>
            <person name="Vierheilig J."/>
            <person name="Daims H."/>
            <person name="Horn M."/>
            <person name="Wagner M."/>
            <person name="Jensen G.J."/>
            <person name="Kyrpides N.C."/>
            <person name="Koonin E.V."/>
            <person name="Woyke T."/>
        </authorList>
    </citation>
    <scope>NUCLEOTIDE SEQUENCE</scope>
    <source>
        <strain evidence="4">CTV1</strain>
    </source>
</reference>
<keyword evidence="1" id="KW-0479">Metal-binding</keyword>
<feature type="compositionally biased region" description="Low complexity" evidence="2">
    <location>
        <begin position="136"/>
        <end position="156"/>
    </location>
</feature>
<evidence type="ECO:0000256" key="1">
    <source>
        <dbReference type="PROSITE-ProRule" id="PRU00042"/>
    </source>
</evidence>
<dbReference type="SMART" id="SM00355">
    <property type="entry name" value="ZnF_C2H2"/>
    <property type="match status" value="2"/>
</dbReference>
<feature type="compositionally biased region" description="Acidic residues" evidence="2">
    <location>
        <begin position="157"/>
        <end position="171"/>
    </location>
</feature>
<dbReference type="GO" id="GO:0008270">
    <property type="term" value="F:zinc ion binding"/>
    <property type="evidence" value="ECO:0007669"/>
    <property type="project" value="UniProtKB-KW"/>
</dbReference>
<feature type="compositionally biased region" description="Acidic residues" evidence="2">
    <location>
        <begin position="96"/>
        <end position="118"/>
    </location>
</feature>
<keyword evidence="1" id="KW-0863">Zinc-finger</keyword>
<evidence type="ECO:0000259" key="3">
    <source>
        <dbReference type="PROSITE" id="PS50157"/>
    </source>
</evidence>
<feature type="domain" description="C2H2-type" evidence="3">
    <location>
        <begin position="184"/>
        <end position="212"/>
    </location>
</feature>
<dbReference type="InterPro" id="IPR013087">
    <property type="entry name" value="Znf_C2H2_type"/>
</dbReference>
<dbReference type="EMBL" id="KY684084">
    <property type="protein sequence ID" value="ARF09135.1"/>
    <property type="molecule type" value="Genomic_DNA"/>
</dbReference>
<keyword evidence="1" id="KW-0862">Zinc</keyword>
<organism evidence="4">
    <name type="scientific">Catovirus CTV1</name>
    <dbReference type="NCBI Taxonomy" id="1977631"/>
    <lineage>
        <taxon>Viruses</taxon>
        <taxon>Varidnaviria</taxon>
        <taxon>Bamfordvirae</taxon>
        <taxon>Nucleocytoviricota</taxon>
        <taxon>Megaviricetes</taxon>
        <taxon>Imitervirales</taxon>
        <taxon>Mimiviridae</taxon>
        <taxon>Klosneuvirinae</taxon>
        <taxon>Catovirus</taxon>
    </lineage>
</organism>
<protein>
    <submittedName>
        <fullName evidence="4">Procyclic acidic repetitive protein PARP</fullName>
    </submittedName>
</protein>
<gene>
    <name evidence="4" type="ORF">Catovirus_2_84</name>
</gene>
<name>A0A1V0SBN6_9VIRU</name>
<sequence length="398" mass="46263">MTNSNPNYSEFFDRIKNILNSSDEETDGNAKMQSVKNIIDEMLNGENDSNKLSLSCEVCGCTYRDNIALQDHILIFHEGAFNENNNIVPEKKNPEVNEELDSDEEPEPEPDQDQEPEPEPNNQPGNEDFIQYALSNNNLNDMDNNSNSNMDNNSNMEENDDDDDEDDDDNNIIDNIRTCERGTFVCPICSKKYRNQYELGEHFTLSHGNYSEQSILDEHKPIGNYPGIEILEHINMIDQLSCHETKVIVKNKEDCPICTYKYAPELNIKKKRSELEVDSVDKGYNSDSEYLTKKVKRLEKIFSDDKKNSIITDDLLYKKGIAKLHLAGRPLKFKCCKKILCSECLENHVVYTNNIICPFCKHDHNNYDEEYIEIPEASKFNKHHWRKWWKNHPEIFLL</sequence>
<dbReference type="PROSITE" id="PS00028">
    <property type="entry name" value="ZINC_FINGER_C2H2_1"/>
    <property type="match status" value="2"/>
</dbReference>